<evidence type="ECO:0000313" key="2">
    <source>
        <dbReference type="Proteomes" id="UP000515153"/>
    </source>
</evidence>
<protein>
    <submittedName>
        <fullName evidence="3">Uncharacterized protein</fullName>
    </submittedName>
</protein>
<proteinExistence type="predicted"/>
<gene>
    <name evidence="3" type="ORF">PgNI_10470</name>
</gene>
<dbReference type="RefSeq" id="XP_030980491.1">
    <property type="nucleotide sequence ID" value="XM_031130441.1"/>
</dbReference>
<dbReference type="AlphaFoldDB" id="A0A6P8AZT8"/>
<feature type="compositionally biased region" description="Polar residues" evidence="1">
    <location>
        <begin position="729"/>
        <end position="750"/>
    </location>
</feature>
<sequence>MSSIIEVAQLPDLRWMKAKKGEEVPWDPTSDRPFHPSMNFSEGVVSHTTDWPRAQLNGRGRIRWTGVLPMPRHVARGTVLEKYAVWRYFCENPNEVPPPREGGGRASKPGAPGKRKGPLTLVKRALAALNRELGTCCVCSHSRMTCYHHDLKDLEREYRVMNSNGQMPEIAKRHAENFRDVSENNARSAAKHSSTAPPDSPVFIPGSAHVPDPASYQPYVPVSPPVLPWELAQTLAPGPGPDPATASYQPYLPVSPPVLPWELAQVLAPSPAPDPAPVPYQPFVPVSSSVLRSDFALDSVPRASYNYSGSTSHQAYTQPDRSTLANPGLISASFPSTATRMAAFQWMAPRTSPSAFGPATLPSHQHTYPETLVEAQPLNLRAQCYYSNTVRNPIRPYSGSGLDAGSPYLFTPVSAGNYSTNTYTESHPDSNLVHSLGSNSSLVPNNASGTFDPTAQAFNGRPHLVSAGAFNGGSRLAPADAFDVGSNLVSTEPPTSGLVPDYPQIMPDPDLQPAASNTYDPASSFEQPTSGSYIMTNNVADVTNTATLCVDYRQIIPGLDIDPVVANMTDPTRRLGAVTSNVYTTTGIADPTNLEASSVEDDQIMLHPDSNPAVSAMNDLANGLGESTSGDYRTMDYIADPTNIETASVDDDQIMADVDSDSDVSDTSNLDNSPEEPTSGNYPTTTDIADPTSTETSSIEDDQIMADVDFEPAVSDMSDPESSLEESTSDVYTTTPTASLDDSTNTDMSSVEENQTDMDIDVWDCKWLDDPAFNFDDYYEPLEEEVVEE</sequence>
<feature type="compositionally biased region" description="Polar residues" evidence="1">
    <location>
        <begin position="675"/>
        <end position="697"/>
    </location>
</feature>
<feature type="region of interest" description="Disordered" evidence="1">
    <location>
        <begin position="658"/>
        <end position="750"/>
    </location>
</feature>
<evidence type="ECO:0000313" key="3">
    <source>
        <dbReference type="RefSeq" id="XP_030980491.1"/>
    </source>
</evidence>
<reference evidence="3" key="2">
    <citation type="submission" date="2019-10" db="EMBL/GenBank/DDBJ databases">
        <authorList>
            <consortium name="NCBI Genome Project"/>
        </authorList>
    </citation>
    <scope>NUCLEOTIDE SEQUENCE</scope>
    <source>
        <strain evidence="3">NI907</strain>
    </source>
</reference>
<organism evidence="2 3">
    <name type="scientific">Pyricularia grisea</name>
    <name type="common">Crabgrass-specific blast fungus</name>
    <name type="synonym">Magnaporthe grisea</name>
    <dbReference type="NCBI Taxonomy" id="148305"/>
    <lineage>
        <taxon>Eukaryota</taxon>
        <taxon>Fungi</taxon>
        <taxon>Dikarya</taxon>
        <taxon>Ascomycota</taxon>
        <taxon>Pezizomycotina</taxon>
        <taxon>Sordariomycetes</taxon>
        <taxon>Sordariomycetidae</taxon>
        <taxon>Magnaporthales</taxon>
        <taxon>Pyriculariaceae</taxon>
        <taxon>Pyricularia</taxon>
    </lineage>
</organism>
<feature type="region of interest" description="Disordered" evidence="1">
    <location>
        <begin position="96"/>
        <end position="117"/>
    </location>
</feature>
<reference evidence="2 3" key="1">
    <citation type="journal article" date="2019" name="Mol. Biol. Evol.">
        <title>Blast fungal genomes show frequent chromosomal changes, gene gains and losses, and effector gene turnover.</title>
        <authorList>
            <person name="Gomez Luciano L.B."/>
            <person name="Jason Tsai I."/>
            <person name="Chuma I."/>
            <person name="Tosa Y."/>
            <person name="Chen Y.H."/>
            <person name="Li J.Y."/>
            <person name="Li M.Y."/>
            <person name="Jade Lu M.Y."/>
            <person name="Nakayashiki H."/>
            <person name="Li W.H."/>
        </authorList>
    </citation>
    <scope>NUCLEOTIDE SEQUENCE [LARGE SCALE GENOMIC DNA]</scope>
    <source>
        <strain evidence="2 3">NI907</strain>
    </source>
</reference>
<dbReference type="KEGG" id="pgri:PgNI_10470"/>
<feature type="compositionally biased region" description="Acidic residues" evidence="1">
    <location>
        <begin position="718"/>
        <end position="728"/>
    </location>
</feature>
<feature type="compositionally biased region" description="Acidic residues" evidence="1">
    <location>
        <begin position="698"/>
        <end position="710"/>
    </location>
</feature>
<dbReference type="GeneID" id="41965349"/>
<feature type="compositionally biased region" description="Polar residues" evidence="1">
    <location>
        <begin position="183"/>
        <end position="197"/>
    </location>
</feature>
<dbReference type="Proteomes" id="UP000515153">
    <property type="component" value="Chromosome VII"/>
</dbReference>
<feature type="region of interest" description="Disordered" evidence="1">
    <location>
        <begin position="182"/>
        <end position="207"/>
    </location>
</feature>
<name>A0A6P8AZT8_PYRGI</name>
<keyword evidence="2" id="KW-1185">Reference proteome</keyword>
<accession>A0A6P8AZT8</accession>
<reference evidence="3" key="3">
    <citation type="submission" date="2025-08" db="UniProtKB">
        <authorList>
            <consortium name="RefSeq"/>
        </authorList>
    </citation>
    <scope>IDENTIFICATION</scope>
    <source>
        <strain evidence="3">NI907</strain>
    </source>
</reference>
<evidence type="ECO:0000256" key="1">
    <source>
        <dbReference type="SAM" id="MobiDB-lite"/>
    </source>
</evidence>